<dbReference type="PANTHER" id="PTHR33055:SF3">
    <property type="entry name" value="PUTATIVE TRANSPOSASE FOR IS117-RELATED"/>
    <property type="match status" value="1"/>
</dbReference>
<dbReference type="EMBL" id="LANP01000034">
    <property type="protein sequence ID" value="KJV54864.1"/>
    <property type="molecule type" value="Genomic_DNA"/>
</dbReference>
<evidence type="ECO:0000259" key="1">
    <source>
        <dbReference type="Pfam" id="PF02371"/>
    </source>
</evidence>
<dbReference type="RefSeq" id="WP_052694659.1">
    <property type="nucleotide sequence ID" value="NZ_LANP01000034.1"/>
</dbReference>
<dbReference type="AlphaFoldDB" id="A0A0F3MJU6"/>
<evidence type="ECO:0000313" key="3">
    <source>
        <dbReference type="Proteomes" id="UP000033616"/>
    </source>
</evidence>
<name>A0A0F3MJU6_9RICK</name>
<protein>
    <submittedName>
        <fullName evidence="2">Transposase IS116/IS110/IS902 family protein</fullName>
    </submittedName>
</protein>
<dbReference type="GO" id="GO:0004803">
    <property type="term" value="F:transposase activity"/>
    <property type="evidence" value="ECO:0007669"/>
    <property type="project" value="InterPro"/>
</dbReference>
<proteinExistence type="predicted"/>
<evidence type="ECO:0000313" key="2">
    <source>
        <dbReference type="EMBL" id="KJV54864.1"/>
    </source>
</evidence>
<feature type="domain" description="Transposase IS116/IS110/IS902 C-terminal" evidence="1">
    <location>
        <begin position="2"/>
        <end position="85"/>
    </location>
</feature>
<dbReference type="InterPro" id="IPR003346">
    <property type="entry name" value="Transposase_20"/>
</dbReference>
<comment type="caution">
    <text evidence="2">The sequence shown here is derived from an EMBL/GenBank/DDBJ whole genome shotgun (WGS) entry which is preliminary data.</text>
</comment>
<reference evidence="2 3" key="1">
    <citation type="submission" date="2015-02" db="EMBL/GenBank/DDBJ databases">
        <title>Genome Sequencing of Rickettsiales.</title>
        <authorList>
            <person name="Daugherty S.C."/>
            <person name="Su Q."/>
            <person name="Abolude K."/>
            <person name="Beier-Sexton M."/>
            <person name="Carlyon J.A."/>
            <person name="Carter R."/>
            <person name="Day N.P."/>
            <person name="Dumler S.J."/>
            <person name="Dyachenko V."/>
            <person name="Godinez A."/>
            <person name="Kurtti T.J."/>
            <person name="Lichay M."/>
            <person name="Mullins K.E."/>
            <person name="Ott S."/>
            <person name="Pappas-Brown V."/>
            <person name="Paris D.H."/>
            <person name="Patel P."/>
            <person name="Richards A.L."/>
            <person name="Sadzewicz L."/>
            <person name="Sears K."/>
            <person name="Seidman D."/>
            <person name="Sengamalay N."/>
            <person name="Stenos J."/>
            <person name="Tallon L.J."/>
            <person name="Vincent G."/>
            <person name="Fraser C.M."/>
            <person name="Munderloh U."/>
            <person name="Dunning-Hotopp J.C."/>
        </authorList>
    </citation>
    <scope>NUCLEOTIDE SEQUENCE [LARGE SCALE GENOMIC DNA]</scope>
    <source>
        <strain evidence="2 3">Fuller</strain>
    </source>
</reference>
<dbReference type="OrthoDB" id="8261795at2"/>
<keyword evidence="3" id="KW-1185">Reference proteome</keyword>
<dbReference type="STRING" id="1359168.OCHUTO_1040"/>
<dbReference type="GO" id="GO:0006313">
    <property type="term" value="P:DNA transposition"/>
    <property type="evidence" value="ECO:0007669"/>
    <property type="project" value="InterPro"/>
</dbReference>
<sequence>MQTIPGIGRITAVAILAESPDIESFSNARQLAAYAGLTPKHKTSGTSIKGKSTISKIGSVNLRSALYFPAIVAKNHNPIFKQFIQKLSSKGKPTKVIIVAIMRKLLILSLV</sequence>
<gene>
    <name evidence="2" type="ORF">OCHUTO_1040</name>
</gene>
<dbReference type="GO" id="GO:0003677">
    <property type="term" value="F:DNA binding"/>
    <property type="evidence" value="ECO:0007669"/>
    <property type="project" value="InterPro"/>
</dbReference>
<dbReference type="PATRIC" id="fig|1359168.3.peg.840"/>
<dbReference type="Proteomes" id="UP000033616">
    <property type="component" value="Unassembled WGS sequence"/>
</dbReference>
<accession>A0A0F3MJU6</accession>
<dbReference type="Pfam" id="PF02371">
    <property type="entry name" value="Transposase_20"/>
    <property type="match status" value="1"/>
</dbReference>
<dbReference type="InterPro" id="IPR047650">
    <property type="entry name" value="Transpos_IS110"/>
</dbReference>
<dbReference type="PANTHER" id="PTHR33055">
    <property type="entry name" value="TRANSPOSASE FOR INSERTION SEQUENCE ELEMENT IS1111A"/>
    <property type="match status" value="1"/>
</dbReference>
<organism evidence="2 3">
    <name type="scientific">Orientia chuto str. Dubai</name>
    <dbReference type="NCBI Taxonomy" id="1359168"/>
    <lineage>
        <taxon>Bacteria</taxon>
        <taxon>Pseudomonadati</taxon>
        <taxon>Pseudomonadota</taxon>
        <taxon>Alphaproteobacteria</taxon>
        <taxon>Rickettsiales</taxon>
        <taxon>Rickettsiaceae</taxon>
        <taxon>Rickettsieae</taxon>
        <taxon>Orientia</taxon>
    </lineage>
</organism>